<dbReference type="PANTHER" id="PTHR37376">
    <property type="entry name" value="EXPRESSED PROTEIN"/>
    <property type="match status" value="1"/>
</dbReference>
<reference evidence="3" key="1">
    <citation type="submission" date="2023-05" db="EMBL/GenBank/DDBJ databases">
        <authorList>
            <person name="Huff M."/>
        </authorList>
    </citation>
    <scope>NUCLEOTIDE SEQUENCE</scope>
</reference>
<accession>A0AAD2ECG7</accession>
<dbReference type="InterPro" id="IPR036351">
    <property type="entry name" value="Ribosomal_eL32_sf"/>
</dbReference>
<name>A0AAD2ECG7_9LAMI</name>
<dbReference type="AlphaFoldDB" id="A0AAD2ECG7"/>
<gene>
    <name evidence="3" type="ORF">FPE_LOCUS30366</name>
</gene>
<keyword evidence="2" id="KW-0812">Transmembrane</keyword>
<keyword evidence="2" id="KW-1133">Transmembrane helix</keyword>
<sequence length="219" mass="24088">MPIKSETTPPPRIGKIGPYTVFVTPSPTPNPSLKPDSPKKPVDVPVQVQTPVQKVVQPPPPVQKVVQPPPPVMAPPVQYCEDKSVFAFFWDAVAKVQNAHAQMERTNQRQKHKVECKMYNASRVSFKQGHLCKDGGFVVMMASTMGLGIFLVGVVGVVRWLSVVRRGGADDAVVLASTYWAEIAHNVSTKKMKEIVECAAQLEDVVTNRLARLHGQEDE</sequence>
<keyword evidence="4" id="KW-1185">Reference proteome</keyword>
<dbReference type="SUPFAM" id="SSF52042">
    <property type="entry name" value="Ribosomal protein L32e"/>
    <property type="match status" value="1"/>
</dbReference>
<dbReference type="Proteomes" id="UP000834106">
    <property type="component" value="Chromosome 19"/>
</dbReference>
<evidence type="ECO:0000256" key="2">
    <source>
        <dbReference type="SAM" id="Phobius"/>
    </source>
</evidence>
<dbReference type="EMBL" id="OU503054">
    <property type="protein sequence ID" value="CAI9782936.1"/>
    <property type="molecule type" value="Genomic_DNA"/>
</dbReference>
<protein>
    <submittedName>
        <fullName evidence="3">Uncharacterized protein</fullName>
    </submittedName>
</protein>
<evidence type="ECO:0000313" key="3">
    <source>
        <dbReference type="EMBL" id="CAI9782936.1"/>
    </source>
</evidence>
<feature type="region of interest" description="Disordered" evidence="1">
    <location>
        <begin position="1"/>
        <end position="43"/>
    </location>
</feature>
<feature type="transmembrane region" description="Helical" evidence="2">
    <location>
        <begin position="137"/>
        <end position="158"/>
    </location>
</feature>
<evidence type="ECO:0000313" key="4">
    <source>
        <dbReference type="Proteomes" id="UP000834106"/>
    </source>
</evidence>
<proteinExistence type="predicted"/>
<organism evidence="3 4">
    <name type="scientific">Fraxinus pennsylvanica</name>
    <dbReference type="NCBI Taxonomy" id="56036"/>
    <lineage>
        <taxon>Eukaryota</taxon>
        <taxon>Viridiplantae</taxon>
        <taxon>Streptophyta</taxon>
        <taxon>Embryophyta</taxon>
        <taxon>Tracheophyta</taxon>
        <taxon>Spermatophyta</taxon>
        <taxon>Magnoliopsida</taxon>
        <taxon>eudicotyledons</taxon>
        <taxon>Gunneridae</taxon>
        <taxon>Pentapetalae</taxon>
        <taxon>asterids</taxon>
        <taxon>lamiids</taxon>
        <taxon>Lamiales</taxon>
        <taxon>Oleaceae</taxon>
        <taxon>Oleeae</taxon>
        <taxon>Fraxinus</taxon>
    </lineage>
</organism>
<keyword evidence="2" id="KW-0472">Membrane</keyword>
<dbReference type="PANTHER" id="PTHR37376:SF1">
    <property type="entry name" value="EXPRESSED PROTEIN"/>
    <property type="match status" value="1"/>
</dbReference>
<evidence type="ECO:0000256" key="1">
    <source>
        <dbReference type="SAM" id="MobiDB-lite"/>
    </source>
</evidence>